<dbReference type="InterPro" id="IPR011639">
    <property type="entry name" value="MethylTrfase_TaqI-like_dom"/>
</dbReference>
<dbReference type="InterPro" id="IPR002052">
    <property type="entry name" value="DNA_methylase_N6_adenine_CS"/>
</dbReference>
<dbReference type="EMBL" id="MN740193">
    <property type="protein sequence ID" value="QHT92599.1"/>
    <property type="molecule type" value="Genomic_DNA"/>
</dbReference>
<accession>A0A6C0III6</accession>
<dbReference type="GO" id="GO:0032259">
    <property type="term" value="P:methylation"/>
    <property type="evidence" value="ECO:0007669"/>
    <property type="project" value="InterPro"/>
</dbReference>
<dbReference type="GO" id="GO:0006304">
    <property type="term" value="P:DNA modification"/>
    <property type="evidence" value="ECO:0007669"/>
    <property type="project" value="InterPro"/>
</dbReference>
<dbReference type="Gene3D" id="3.40.50.150">
    <property type="entry name" value="Vaccinia Virus protein VP39"/>
    <property type="match status" value="1"/>
</dbReference>
<feature type="domain" description="C2H2-type" evidence="1">
    <location>
        <begin position="18"/>
        <end position="37"/>
    </location>
</feature>
<dbReference type="PROSITE" id="PS00092">
    <property type="entry name" value="N6_MTASE"/>
    <property type="match status" value="1"/>
</dbReference>
<dbReference type="SUPFAM" id="SSF52540">
    <property type="entry name" value="P-loop containing nucleoside triphosphate hydrolases"/>
    <property type="match status" value="1"/>
</dbReference>
<dbReference type="InterPro" id="IPR013087">
    <property type="entry name" value="Znf_C2H2_type"/>
</dbReference>
<dbReference type="InterPro" id="IPR029063">
    <property type="entry name" value="SAM-dependent_MTases_sf"/>
</dbReference>
<dbReference type="InterPro" id="IPR027417">
    <property type="entry name" value="P-loop_NTPase"/>
</dbReference>
<evidence type="ECO:0000259" key="1">
    <source>
        <dbReference type="PROSITE" id="PS50157"/>
    </source>
</evidence>
<dbReference type="Gene3D" id="3.30.160.60">
    <property type="entry name" value="Classic Zinc Finger"/>
    <property type="match status" value="1"/>
</dbReference>
<organism evidence="2">
    <name type="scientific">viral metagenome</name>
    <dbReference type="NCBI Taxonomy" id="1070528"/>
    <lineage>
        <taxon>unclassified sequences</taxon>
        <taxon>metagenomes</taxon>
        <taxon>organismal metagenomes</taxon>
    </lineage>
</organism>
<proteinExistence type="predicted"/>
<evidence type="ECO:0000313" key="2">
    <source>
        <dbReference type="EMBL" id="QHT92599.1"/>
    </source>
</evidence>
<name>A0A6C0III6_9ZZZZ</name>
<dbReference type="Pfam" id="PF07669">
    <property type="entry name" value="Eco57I"/>
    <property type="match status" value="1"/>
</dbReference>
<dbReference type="PROSITE" id="PS50157">
    <property type="entry name" value="ZINC_FINGER_C2H2_2"/>
    <property type="match status" value="1"/>
</dbReference>
<sequence length="1452" mass="168834">MCKRLVFILLLYKMSCKYSCEICGKIFSQKSHYNAHKIRKNPCENNTDKIKSIVYIEIKKALNDLKLIQTKVKMDNTIINSYKMDTFIDLYEFLQTHSNENLTEWLNDGTGQESGYKQETTTKLLGSQYLIGKLQGWLPCSGNFNSKTIKKQENYKEIFYKDDGNMIKLKGNAGDSSDFTLVSNTNDKHLLILSSKCLKIETSGSLDIEKMAFYAQQYKDDGYTVSYGFVVKNKQQTDDMIKRTHSSSKLLADIYNREDTIVIDWTDLNQAYNMFKINFMNTSLDTFIQKTKTPLCLKMHQHLGLLKTLRLKNFGKKQCLWGHVQRSGKSYIIAGCIIEDSKDKIKCDYLVITTAPNETIPQQTKVFDCLQLEGFNIIVLDGKHKDPKLGDKNIIICSKQFLQNKIGQKNDKEEIKNLPWLKKIQFDMRFVDESHNGGTTKLAKKTLEYYGKNAFTVQITATYSKPINDFDIPRDCWILWDLEDVKLCQHISKPGKVERLVEKHGHDINNILAKFSVSNIIEEYSKYPDLVILSDRLKPEVIEELIKNTQDNNYGWSIEACFLRKQCLHTNKETGEYSIITKDEFQNEEETLKIWYTIFGKRDKFGIPDKAYPDNLVYMKRIESICKNAEIDSRFIGDNDDPMIIMAFLEQENIERLSNAIINLLRKYNVIPNYEVVSINCKTTKNPKQSIEDARIRAKNSGKKGVLVLSGRQCSLGVSIDNCDIVLLLNKNMGFDMIYQMMFRSMTEGKGKKCGFVVDLNIHRVIKTSFIDYAALIKPDCHPREAIKYILQERLINLNCDDWMQCFGNDSNKLAELSENVYDIYSSKLNGALDNTLNRFNLKMELFTKGSFEIMQCIFKNVKLSSEKSKELFEKLTKELEEHNVKKGIEQKKVAFANTHEETHDEEKTEEEEKFNPFDILKPVSILLSLLTIHDNDKTTLEEMSCIVYNNTTAKNILLNQVRIWWGNNIKNEQIDTLIHIFIDYMKHDKETAQLVRVIKELFSKNMRNNIELSKVIEKYLIPQELEKRSNAEVSTPSDLRREMLGRFPPDFWKTIKRVCEPCAGKGLVLLDIIGEFMIGLKDTIPDDKIRYKAIVENCVYFCDINPTNIFICKLLIDPYNEYKLNFYEGNTLELNIKEKWGIDKFDAVIGNPPYNEDPDNSNDPHMKPIYQDWVYKFTKISSIVLFVTPSKWFSSQDKSLVEFRDFMKTLNIEFIKHYPRDDVFKNVKIKGGVSYFLINDAYKGKTKFNDIEIDIPKYDILLEPRFYKLIEFLDTNNHFEKSLEDIYCSQGTFLNSTTEKELTTTVKDNVPCYVSKNKGLTKYISNEKITKDYNYWKIATPAAAYKGSSGFSEFYVLSDSEIHSRSYISFRVNTKLEAESLFSYLKCKLPHVLLSSRKITHNLCNSSVFKWIPSIPLDRQWDDKKLYAYFKFNKDIIKIIDEIEIDGCYNR</sequence>
<dbReference type="GO" id="GO:0008168">
    <property type="term" value="F:methyltransferase activity"/>
    <property type="evidence" value="ECO:0007669"/>
    <property type="project" value="InterPro"/>
</dbReference>
<dbReference type="SUPFAM" id="SSF53335">
    <property type="entry name" value="S-adenosyl-L-methionine-dependent methyltransferases"/>
    <property type="match status" value="1"/>
</dbReference>
<protein>
    <recommendedName>
        <fullName evidence="1">C2H2-type domain-containing protein</fullName>
    </recommendedName>
</protein>
<dbReference type="GO" id="GO:0003676">
    <property type="term" value="F:nucleic acid binding"/>
    <property type="evidence" value="ECO:0007669"/>
    <property type="project" value="InterPro"/>
</dbReference>
<reference evidence="2" key="1">
    <citation type="journal article" date="2020" name="Nature">
        <title>Giant virus diversity and host interactions through global metagenomics.</title>
        <authorList>
            <person name="Schulz F."/>
            <person name="Roux S."/>
            <person name="Paez-Espino D."/>
            <person name="Jungbluth S."/>
            <person name="Walsh D.A."/>
            <person name="Denef V.J."/>
            <person name="McMahon K.D."/>
            <person name="Konstantinidis K.T."/>
            <person name="Eloe-Fadrosh E.A."/>
            <person name="Kyrpides N.C."/>
            <person name="Woyke T."/>
        </authorList>
    </citation>
    <scope>NUCLEOTIDE SEQUENCE</scope>
    <source>
        <strain evidence="2">GVMAG-M-3300023184-89</strain>
    </source>
</reference>